<comment type="caution">
    <text evidence="2">The sequence shown here is derived from an EMBL/GenBank/DDBJ whole genome shotgun (WGS) entry which is preliminary data.</text>
</comment>
<sequence length="101" mass="10385">MPRDPNRFAAPATAAAALLALAGCTAEHTAQPSASGVCNPAATQRLIGGIKPNDQDAMRLTGATLVRQIAPGDPVTHDLRDNRVTIETDPDSGRVVAARCG</sequence>
<evidence type="ECO:0008006" key="4">
    <source>
        <dbReference type="Google" id="ProtNLM"/>
    </source>
</evidence>
<dbReference type="Gene3D" id="3.30.10.10">
    <property type="entry name" value="Trypsin Inhibitor V, subunit A"/>
    <property type="match status" value="1"/>
</dbReference>
<keyword evidence="1" id="KW-0732">Signal</keyword>
<protein>
    <recommendedName>
        <fullName evidence="4">Peptidase inhibitor I78 family protein</fullName>
    </recommendedName>
</protein>
<dbReference type="EMBL" id="LNTU01000041">
    <property type="protein sequence ID" value="KXF74803.1"/>
    <property type="molecule type" value="Genomic_DNA"/>
</dbReference>
<dbReference type="PROSITE" id="PS51257">
    <property type="entry name" value="PROKAR_LIPOPROTEIN"/>
    <property type="match status" value="1"/>
</dbReference>
<organism evidence="2 3">
    <name type="scientific">Paramesorhizobium deserti</name>
    <dbReference type="NCBI Taxonomy" id="1494590"/>
    <lineage>
        <taxon>Bacteria</taxon>
        <taxon>Pseudomonadati</taxon>
        <taxon>Pseudomonadota</taxon>
        <taxon>Alphaproteobacteria</taxon>
        <taxon>Hyphomicrobiales</taxon>
        <taxon>Phyllobacteriaceae</taxon>
        <taxon>Paramesorhizobium</taxon>
    </lineage>
</organism>
<dbReference type="Proteomes" id="UP000070107">
    <property type="component" value="Unassembled WGS sequence"/>
</dbReference>
<feature type="chain" id="PRO_5007465166" description="Peptidase inhibitor I78 family protein" evidence="1">
    <location>
        <begin position="31"/>
        <end position="101"/>
    </location>
</feature>
<evidence type="ECO:0000256" key="1">
    <source>
        <dbReference type="SAM" id="SignalP"/>
    </source>
</evidence>
<dbReference type="AlphaFoldDB" id="A0A135HNX5"/>
<keyword evidence="3" id="KW-1185">Reference proteome</keyword>
<evidence type="ECO:0000313" key="2">
    <source>
        <dbReference type="EMBL" id="KXF74803.1"/>
    </source>
</evidence>
<gene>
    <name evidence="2" type="ORF">ATN84_23150</name>
</gene>
<dbReference type="Pfam" id="PF11720">
    <property type="entry name" value="Inhibitor_I78"/>
    <property type="match status" value="1"/>
</dbReference>
<dbReference type="InterPro" id="IPR021719">
    <property type="entry name" value="Prot_inh_I78"/>
</dbReference>
<reference evidence="2 3" key="1">
    <citation type="submission" date="2015-11" db="EMBL/GenBank/DDBJ databases">
        <title>Draft genome sequence of Paramesorhizobium deserti A-3-E, a strain highly resistant to diverse beta-lactam antibiotics.</title>
        <authorList>
            <person name="Lv R."/>
            <person name="Yang X."/>
            <person name="Fang N."/>
            <person name="Guo J."/>
            <person name="Luo X."/>
            <person name="Peng F."/>
            <person name="Yang R."/>
            <person name="Cui Y."/>
            <person name="Fang C."/>
            <person name="Song Y."/>
        </authorList>
    </citation>
    <scope>NUCLEOTIDE SEQUENCE [LARGE SCALE GENOMIC DNA]</scope>
    <source>
        <strain evidence="2 3">A-3-E</strain>
    </source>
</reference>
<feature type="signal peptide" evidence="1">
    <location>
        <begin position="1"/>
        <end position="30"/>
    </location>
</feature>
<dbReference type="OrthoDB" id="8724542at2"/>
<dbReference type="RefSeq" id="WP_068885373.1">
    <property type="nucleotide sequence ID" value="NZ_LNTU01000041.1"/>
</dbReference>
<name>A0A135HNX5_9HYPH</name>
<accession>A0A135HNX5</accession>
<proteinExistence type="predicted"/>
<evidence type="ECO:0000313" key="3">
    <source>
        <dbReference type="Proteomes" id="UP000070107"/>
    </source>
</evidence>